<name>A0A8D8VAE8_9HEMI</name>
<dbReference type="EMBL" id="HBUF01582720">
    <property type="protein sequence ID" value="CAG6770727.1"/>
    <property type="molecule type" value="Transcribed_RNA"/>
</dbReference>
<feature type="transmembrane region" description="Helical" evidence="1">
    <location>
        <begin position="12"/>
        <end position="37"/>
    </location>
</feature>
<dbReference type="EMBL" id="HBUF01139544">
    <property type="protein sequence ID" value="CAG6646011.1"/>
    <property type="molecule type" value="Transcribed_RNA"/>
</dbReference>
<dbReference type="EMBL" id="HBUF01328709">
    <property type="protein sequence ID" value="CAG6696451.1"/>
    <property type="molecule type" value="Transcribed_RNA"/>
</dbReference>
<organism evidence="2">
    <name type="scientific">Cacopsylla melanoneura</name>
    <dbReference type="NCBI Taxonomy" id="428564"/>
    <lineage>
        <taxon>Eukaryota</taxon>
        <taxon>Metazoa</taxon>
        <taxon>Ecdysozoa</taxon>
        <taxon>Arthropoda</taxon>
        <taxon>Hexapoda</taxon>
        <taxon>Insecta</taxon>
        <taxon>Pterygota</taxon>
        <taxon>Neoptera</taxon>
        <taxon>Paraneoptera</taxon>
        <taxon>Hemiptera</taxon>
        <taxon>Sternorrhyncha</taxon>
        <taxon>Psylloidea</taxon>
        <taxon>Psyllidae</taxon>
        <taxon>Psyllinae</taxon>
        <taxon>Cacopsylla</taxon>
    </lineage>
</organism>
<evidence type="ECO:0000256" key="1">
    <source>
        <dbReference type="SAM" id="Phobius"/>
    </source>
</evidence>
<dbReference type="EMBL" id="HBUF01139543">
    <property type="protein sequence ID" value="CAG6646008.1"/>
    <property type="molecule type" value="Transcribed_RNA"/>
</dbReference>
<dbReference type="AlphaFoldDB" id="A0A8D8VAE8"/>
<dbReference type="EMBL" id="HBUF01356599">
    <property type="protein sequence ID" value="CAG6717921.1"/>
    <property type="molecule type" value="Transcribed_RNA"/>
</dbReference>
<evidence type="ECO:0000313" key="2">
    <source>
        <dbReference type="EMBL" id="CAG6717926.1"/>
    </source>
</evidence>
<dbReference type="EMBL" id="HBUF01139546">
    <property type="protein sequence ID" value="CAG6646017.1"/>
    <property type="molecule type" value="Transcribed_RNA"/>
</dbReference>
<dbReference type="EMBL" id="HBUF01328710">
    <property type="protein sequence ID" value="CAG6696454.1"/>
    <property type="molecule type" value="Transcribed_RNA"/>
</dbReference>
<dbReference type="EMBL" id="HBUF01139545">
    <property type="protein sequence ID" value="CAG6646014.1"/>
    <property type="molecule type" value="Transcribed_RNA"/>
</dbReference>
<keyword evidence="1" id="KW-0812">Transmembrane</keyword>
<dbReference type="EMBL" id="HBUF01328708">
    <property type="protein sequence ID" value="CAG6696448.1"/>
    <property type="molecule type" value="Transcribed_RNA"/>
</dbReference>
<reference evidence="2" key="1">
    <citation type="submission" date="2021-05" db="EMBL/GenBank/DDBJ databases">
        <authorList>
            <person name="Alioto T."/>
            <person name="Alioto T."/>
            <person name="Gomez Garrido J."/>
        </authorList>
    </citation>
    <scope>NUCLEOTIDE SEQUENCE</scope>
</reference>
<dbReference type="EMBL" id="HBUF01582722">
    <property type="protein sequence ID" value="CAG6770737.1"/>
    <property type="molecule type" value="Transcribed_RNA"/>
</dbReference>
<keyword evidence="1" id="KW-1133">Transmembrane helix</keyword>
<dbReference type="EMBL" id="HBUF01356601">
    <property type="protein sequence ID" value="CAG6717926.1"/>
    <property type="molecule type" value="Transcribed_RNA"/>
</dbReference>
<dbReference type="EMBL" id="HBUF01582721">
    <property type="protein sequence ID" value="CAG6770732.1"/>
    <property type="molecule type" value="Transcribed_RNA"/>
</dbReference>
<sequence length="100" mass="12278">MMKWNLRKTLKILKQIVLLPQKTLVMLMKILVIQLFLKLSTKMNVKNWLNMMWIRVKLLKALKIMKNWLKMMWIQVNLLKALEIMKMKLKNRRDIKEQVE</sequence>
<protein>
    <submittedName>
        <fullName evidence="2">Uncharacterized protein</fullName>
    </submittedName>
</protein>
<accession>A0A8D8VAE8</accession>
<proteinExistence type="predicted"/>
<keyword evidence="1" id="KW-0472">Membrane</keyword>